<sequence>MLYYFIKIVITAVLVVLISEIAKRSTLIGAILASVPLTSVLAMLWLYIDTEDKAKISEFSSSVFWLVLPSLALFIALPLLLDKGVNFYLSLIISIGITALCYWLMVVMLRHFGVVL</sequence>
<keyword evidence="3" id="KW-1185">Reference proteome</keyword>
<evidence type="ECO:0008006" key="4">
    <source>
        <dbReference type="Google" id="ProtNLM"/>
    </source>
</evidence>
<keyword evidence="1" id="KW-1133">Transmembrane helix</keyword>
<feature type="transmembrane region" description="Helical" evidence="1">
    <location>
        <begin position="59"/>
        <end position="81"/>
    </location>
</feature>
<gene>
    <name evidence="2" type="ORF">GCU85_05870</name>
</gene>
<organism evidence="2 3">
    <name type="scientific">Ostreibacterium oceani</name>
    <dbReference type="NCBI Taxonomy" id="2654998"/>
    <lineage>
        <taxon>Bacteria</taxon>
        <taxon>Pseudomonadati</taxon>
        <taxon>Pseudomonadota</taxon>
        <taxon>Gammaproteobacteria</taxon>
        <taxon>Cardiobacteriales</taxon>
        <taxon>Ostreibacteriaceae</taxon>
        <taxon>Ostreibacterium</taxon>
    </lineage>
</organism>
<reference evidence="2 3" key="1">
    <citation type="submission" date="2019-10" db="EMBL/GenBank/DDBJ databases">
        <title>Cardiobacteriales fam. a chemoheterotrophic member of the order Cardiobacteriales, and proposal of Cardiobacteriales fam. nov.</title>
        <authorList>
            <person name="Wang C."/>
        </authorList>
    </citation>
    <scope>NUCLEOTIDE SEQUENCE [LARGE SCALE GENOMIC DNA]</scope>
    <source>
        <strain evidence="2 3">ML27</strain>
    </source>
</reference>
<evidence type="ECO:0000313" key="3">
    <source>
        <dbReference type="Proteomes" id="UP000471298"/>
    </source>
</evidence>
<accession>A0A6N7F317</accession>
<proteinExistence type="predicted"/>
<dbReference type="Proteomes" id="UP000471298">
    <property type="component" value="Unassembled WGS sequence"/>
</dbReference>
<dbReference type="AlphaFoldDB" id="A0A6N7F317"/>
<name>A0A6N7F317_9GAMM</name>
<evidence type="ECO:0000313" key="2">
    <source>
        <dbReference type="EMBL" id="MPV86256.1"/>
    </source>
</evidence>
<protein>
    <recommendedName>
        <fullName evidence="4">DUF3147 family protein</fullName>
    </recommendedName>
</protein>
<feature type="transmembrane region" description="Helical" evidence="1">
    <location>
        <begin position="87"/>
        <end position="109"/>
    </location>
</feature>
<keyword evidence="1" id="KW-0812">Transmembrane</keyword>
<evidence type="ECO:0000256" key="1">
    <source>
        <dbReference type="SAM" id="Phobius"/>
    </source>
</evidence>
<dbReference type="InterPro" id="IPR058117">
    <property type="entry name" value="BV97_02767-like"/>
</dbReference>
<feature type="transmembrane region" description="Helical" evidence="1">
    <location>
        <begin position="28"/>
        <end position="47"/>
    </location>
</feature>
<dbReference type="RefSeq" id="WP_218110569.1">
    <property type="nucleotide sequence ID" value="NZ_WHNW01000005.1"/>
</dbReference>
<dbReference type="EMBL" id="WHNW01000005">
    <property type="protein sequence ID" value="MPV86256.1"/>
    <property type="molecule type" value="Genomic_DNA"/>
</dbReference>
<feature type="transmembrane region" description="Helical" evidence="1">
    <location>
        <begin position="5"/>
        <end position="22"/>
    </location>
</feature>
<comment type="caution">
    <text evidence="2">The sequence shown here is derived from an EMBL/GenBank/DDBJ whole genome shotgun (WGS) entry which is preliminary data.</text>
</comment>
<dbReference type="NCBIfam" id="NF006749">
    <property type="entry name" value="PRK09272.1-2"/>
    <property type="match status" value="1"/>
</dbReference>
<keyword evidence="1" id="KW-0472">Membrane</keyword>
<dbReference type="InParanoid" id="A0A6N7F317"/>